<sequence>MFGSLLFDPADRRRMHFELTPVIPLLSSIPPNTKEYWIMDMCPSHSCKFRTTTYEQLFRCLINNLAIRFNDIGTLHTILMDFESAAMQAYRHLLPANINIRGCLFHFGQCLMHWLQSNGPKVAYEEENGQLSHRIHLIMACSMLPPNLVQNAWLQWLQRHMKIRSFAKN</sequence>
<organism evidence="1 2">
    <name type="scientific">Romanomermis culicivorax</name>
    <name type="common">Nematode worm</name>
    <dbReference type="NCBI Taxonomy" id="13658"/>
    <lineage>
        <taxon>Eukaryota</taxon>
        <taxon>Metazoa</taxon>
        <taxon>Ecdysozoa</taxon>
        <taxon>Nematoda</taxon>
        <taxon>Enoplea</taxon>
        <taxon>Dorylaimia</taxon>
        <taxon>Mermithida</taxon>
        <taxon>Mermithoidea</taxon>
        <taxon>Mermithidae</taxon>
        <taxon>Romanomermis</taxon>
    </lineage>
</organism>
<evidence type="ECO:0000313" key="2">
    <source>
        <dbReference type="WBParaSite" id="nRc.2.0.1.t19172-RA"/>
    </source>
</evidence>
<protein>
    <submittedName>
        <fullName evidence="2">MULE transposase domain-containing protein</fullName>
    </submittedName>
</protein>
<evidence type="ECO:0000313" key="1">
    <source>
        <dbReference type="Proteomes" id="UP000887565"/>
    </source>
</evidence>
<dbReference type="Proteomes" id="UP000887565">
    <property type="component" value="Unplaced"/>
</dbReference>
<accession>A0A915J0F5</accession>
<dbReference type="WBParaSite" id="nRc.2.0.1.t19172-RA">
    <property type="protein sequence ID" value="nRc.2.0.1.t19172-RA"/>
    <property type="gene ID" value="nRc.2.0.1.g19172"/>
</dbReference>
<name>A0A915J0F5_ROMCU</name>
<proteinExistence type="predicted"/>
<keyword evidence="1" id="KW-1185">Reference proteome</keyword>
<reference evidence="2" key="1">
    <citation type="submission" date="2022-11" db="UniProtKB">
        <authorList>
            <consortium name="WormBaseParasite"/>
        </authorList>
    </citation>
    <scope>IDENTIFICATION</scope>
</reference>
<dbReference type="AlphaFoldDB" id="A0A915J0F5"/>